<evidence type="ECO:0000259" key="1">
    <source>
        <dbReference type="PROSITE" id="PS50048"/>
    </source>
</evidence>
<reference evidence="4" key="2">
    <citation type="submission" date="2012-11" db="EMBL/GenBank/DDBJ databases">
        <authorList>
            <person name="Kuo A."/>
            <person name="Curtis B.A."/>
            <person name="Tanifuji G."/>
            <person name="Burki F."/>
            <person name="Gruber A."/>
            <person name="Irimia M."/>
            <person name="Maruyama S."/>
            <person name="Arias M.C."/>
            <person name="Ball S.G."/>
            <person name="Gile G.H."/>
            <person name="Hirakawa Y."/>
            <person name="Hopkins J.F."/>
            <person name="Rensing S.A."/>
            <person name="Schmutz J."/>
            <person name="Symeonidi A."/>
            <person name="Elias M."/>
            <person name="Eveleigh R.J."/>
            <person name="Herman E.K."/>
            <person name="Klute M.J."/>
            <person name="Nakayama T."/>
            <person name="Obornik M."/>
            <person name="Reyes-Prieto A."/>
            <person name="Armbrust E.V."/>
            <person name="Aves S.J."/>
            <person name="Beiko R.G."/>
            <person name="Coutinho P."/>
            <person name="Dacks J.B."/>
            <person name="Durnford D.G."/>
            <person name="Fast N.M."/>
            <person name="Green B.R."/>
            <person name="Grisdale C."/>
            <person name="Hempe F."/>
            <person name="Henrissat B."/>
            <person name="Hoppner M.P."/>
            <person name="Ishida K.-I."/>
            <person name="Kim E."/>
            <person name="Koreny L."/>
            <person name="Kroth P.G."/>
            <person name="Liu Y."/>
            <person name="Malik S.-B."/>
            <person name="Maier U.G."/>
            <person name="McRose D."/>
            <person name="Mock T."/>
            <person name="Neilson J.A."/>
            <person name="Onodera N.T."/>
            <person name="Poole A.M."/>
            <person name="Pritham E.J."/>
            <person name="Richards T.A."/>
            <person name="Rocap G."/>
            <person name="Roy S.W."/>
            <person name="Sarai C."/>
            <person name="Schaack S."/>
            <person name="Shirato S."/>
            <person name="Slamovits C.H."/>
            <person name="Spencer D.F."/>
            <person name="Suzuki S."/>
            <person name="Worden A.Z."/>
            <person name="Zauner S."/>
            <person name="Barry K."/>
            <person name="Bell C."/>
            <person name="Bharti A.K."/>
            <person name="Crow J.A."/>
            <person name="Grimwood J."/>
            <person name="Kramer R."/>
            <person name="Lindquist E."/>
            <person name="Lucas S."/>
            <person name="Salamov A."/>
            <person name="McFadden G.I."/>
            <person name="Lane C.E."/>
            <person name="Keeling P.J."/>
            <person name="Gray M.W."/>
            <person name="Grigoriev I.V."/>
            <person name="Archibald J.M."/>
        </authorList>
    </citation>
    <scope>NUCLEOTIDE SEQUENCE</scope>
    <source>
        <strain evidence="4">CCMP2712</strain>
    </source>
</reference>
<evidence type="ECO:0000313" key="3">
    <source>
        <dbReference type="EnsemblProtists" id="EKX44209"/>
    </source>
</evidence>
<proteinExistence type="predicted"/>
<dbReference type="AlphaFoldDB" id="L1J7Y3"/>
<dbReference type="PROSITE" id="PS50048">
    <property type="entry name" value="ZN2_CY6_FUNGAL_2"/>
    <property type="match status" value="1"/>
</dbReference>
<dbReference type="Pfam" id="PF00172">
    <property type="entry name" value="Zn_clus"/>
    <property type="match status" value="1"/>
</dbReference>
<evidence type="ECO:0000313" key="4">
    <source>
        <dbReference type="Proteomes" id="UP000011087"/>
    </source>
</evidence>
<dbReference type="EnsemblProtists" id="EKX44209">
    <property type="protein sequence ID" value="EKX44209"/>
    <property type="gene ID" value="GUITHDRAFT_109996"/>
</dbReference>
<dbReference type="SUPFAM" id="SSF57701">
    <property type="entry name" value="Zn2/Cys6 DNA-binding domain"/>
    <property type="match status" value="1"/>
</dbReference>
<feature type="domain" description="Zn(2)-C6 fungal-type" evidence="1">
    <location>
        <begin position="7"/>
        <end position="38"/>
    </location>
</feature>
<gene>
    <name evidence="2" type="ORF">GUITHDRAFT_109996</name>
</gene>
<name>L1J7Y3_GUITC</name>
<dbReference type="InterPro" id="IPR036864">
    <property type="entry name" value="Zn2-C6_fun-type_DNA-bd_sf"/>
</dbReference>
<reference evidence="2 4" key="1">
    <citation type="journal article" date="2012" name="Nature">
        <title>Algal genomes reveal evolutionary mosaicism and the fate of nucleomorphs.</title>
        <authorList>
            <consortium name="DOE Joint Genome Institute"/>
            <person name="Curtis B.A."/>
            <person name="Tanifuji G."/>
            <person name="Burki F."/>
            <person name="Gruber A."/>
            <person name="Irimia M."/>
            <person name="Maruyama S."/>
            <person name="Arias M.C."/>
            <person name="Ball S.G."/>
            <person name="Gile G.H."/>
            <person name="Hirakawa Y."/>
            <person name="Hopkins J.F."/>
            <person name="Kuo A."/>
            <person name="Rensing S.A."/>
            <person name="Schmutz J."/>
            <person name="Symeonidi A."/>
            <person name="Elias M."/>
            <person name="Eveleigh R.J."/>
            <person name="Herman E.K."/>
            <person name="Klute M.J."/>
            <person name="Nakayama T."/>
            <person name="Obornik M."/>
            <person name="Reyes-Prieto A."/>
            <person name="Armbrust E.V."/>
            <person name="Aves S.J."/>
            <person name="Beiko R.G."/>
            <person name="Coutinho P."/>
            <person name="Dacks J.B."/>
            <person name="Durnford D.G."/>
            <person name="Fast N.M."/>
            <person name="Green B.R."/>
            <person name="Grisdale C.J."/>
            <person name="Hempel F."/>
            <person name="Henrissat B."/>
            <person name="Hoppner M.P."/>
            <person name="Ishida K."/>
            <person name="Kim E."/>
            <person name="Koreny L."/>
            <person name="Kroth P.G."/>
            <person name="Liu Y."/>
            <person name="Malik S.B."/>
            <person name="Maier U.G."/>
            <person name="McRose D."/>
            <person name="Mock T."/>
            <person name="Neilson J.A."/>
            <person name="Onodera N.T."/>
            <person name="Poole A.M."/>
            <person name="Pritham E.J."/>
            <person name="Richards T.A."/>
            <person name="Rocap G."/>
            <person name="Roy S.W."/>
            <person name="Sarai C."/>
            <person name="Schaack S."/>
            <person name="Shirato S."/>
            <person name="Slamovits C.H."/>
            <person name="Spencer D.F."/>
            <person name="Suzuki S."/>
            <person name="Worden A.Z."/>
            <person name="Zauner S."/>
            <person name="Barry K."/>
            <person name="Bell C."/>
            <person name="Bharti A.K."/>
            <person name="Crow J.A."/>
            <person name="Grimwood J."/>
            <person name="Kramer R."/>
            <person name="Lindquist E."/>
            <person name="Lucas S."/>
            <person name="Salamov A."/>
            <person name="McFadden G.I."/>
            <person name="Lane C.E."/>
            <person name="Keeling P.J."/>
            <person name="Gray M.W."/>
            <person name="Grigoriev I.V."/>
            <person name="Archibald J.M."/>
        </authorList>
    </citation>
    <scope>NUCLEOTIDE SEQUENCE</scope>
    <source>
        <strain evidence="2 4">CCMP2712</strain>
    </source>
</reference>
<dbReference type="SMART" id="SM00066">
    <property type="entry name" value="GAL4"/>
    <property type="match status" value="1"/>
</dbReference>
<dbReference type="Gene3D" id="4.10.240.10">
    <property type="entry name" value="Zn(2)-C6 fungal-type DNA-binding domain"/>
    <property type="match status" value="1"/>
</dbReference>
<organism evidence="2">
    <name type="scientific">Guillardia theta (strain CCMP2712)</name>
    <name type="common">Cryptophyte</name>
    <dbReference type="NCBI Taxonomy" id="905079"/>
    <lineage>
        <taxon>Eukaryota</taxon>
        <taxon>Cryptophyceae</taxon>
        <taxon>Pyrenomonadales</taxon>
        <taxon>Geminigeraceae</taxon>
        <taxon>Guillardia</taxon>
    </lineage>
</organism>
<keyword evidence="4" id="KW-1185">Reference proteome</keyword>
<reference evidence="3" key="3">
    <citation type="submission" date="2015-06" db="UniProtKB">
        <authorList>
            <consortium name="EnsemblProtists"/>
        </authorList>
    </citation>
    <scope>IDENTIFICATION</scope>
</reference>
<dbReference type="GeneID" id="17300773"/>
<dbReference type="GO" id="GO:0008270">
    <property type="term" value="F:zinc ion binding"/>
    <property type="evidence" value="ECO:0007669"/>
    <property type="project" value="InterPro"/>
</dbReference>
<dbReference type="EMBL" id="JH993006">
    <property type="protein sequence ID" value="EKX44209.1"/>
    <property type="molecule type" value="Genomic_DNA"/>
</dbReference>
<sequence length="456" mass="52405">MTKIKFACTPCMDAKVKCDNFQPCSRCVKHNVQGLCVRLRGAKPSSSRSLVACDAARSREEECVYEAMELIVIDDGRKDEEHLDLVLVHERRQTGELWVERPLDFWIRSMSFDKPSALREQMNSMGWPDRVLARHWEFGFSSQELMNTFLCLPPYLQQVTRRALHAVEIIVADKMERSRGWQDQLLMEGGETETKPDLELDRAFYDQQSFGVVKQHLHPSTGQRAHVFVSDATSRLVGLHEEELLARIANRELSLLSTEFTYFCYVMFGTWSFAARPGQPMALLMRLRNFRDETGTECVVARLIQQQEFDSYGRPRAIRTFLVPGSSESTDLTSPASCGALQVDREEYKSAQVPSDRSTLSIQRFLNAGRDYETWTNDFVSDLYADETILGMQKSREGMQRLYALAEDLERMYQPFLELAERILQEKTSLRQHDGRRGIMGLTQLVPALRTQRGRG</sequence>
<protein>
    <recommendedName>
        <fullName evidence="1">Zn(2)-C6 fungal-type domain-containing protein</fullName>
    </recommendedName>
</protein>
<dbReference type="Proteomes" id="UP000011087">
    <property type="component" value="Unassembled WGS sequence"/>
</dbReference>
<dbReference type="GO" id="GO:0000981">
    <property type="term" value="F:DNA-binding transcription factor activity, RNA polymerase II-specific"/>
    <property type="evidence" value="ECO:0007669"/>
    <property type="project" value="InterPro"/>
</dbReference>
<dbReference type="CDD" id="cd00067">
    <property type="entry name" value="GAL4"/>
    <property type="match status" value="1"/>
</dbReference>
<dbReference type="PaxDb" id="55529-EKX44209"/>
<evidence type="ECO:0000313" key="2">
    <source>
        <dbReference type="EMBL" id="EKX44209.1"/>
    </source>
</evidence>
<dbReference type="KEGG" id="gtt:GUITHDRAFT_109996"/>
<dbReference type="HOGENOM" id="CLU_600584_0_0_1"/>
<dbReference type="RefSeq" id="XP_005831189.1">
    <property type="nucleotide sequence ID" value="XM_005831132.1"/>
</dbReference>
<dbReference type="OrthoDB" id="1747771at2759"/>
<dbReference type="InterPro" id="IPR001138">
    <property type="entry name" value="Zn2Cys6_DnaBD"/>
</dbReference>
<accession>L1J7Y3</accession>